<gene>
    <name evidence="2" type="ORF">DM02DRAFT_109179</name>
</gene>
<evidence type="ECO:0000313" key="3">
    <source>
        <dbReference type="Proteomes" id="UP000244855"/>
    </source>
</evidence>
<protein>
    <submittedName>
        <fullName evidence="2">Uncharacterized protein</fullName>
    </submittedName>
</protein>
<proteinExistence type="predicted"/>
<reference evidence="2 3" key="1">
    <citation type="journal article" date="2018" name="Sci. Rep.">
        <title>Comparative genomics provides insights into the lifestyle and reveals functional heterogeneity of dark septate endophytic fungi.</title>
        <authorList>
            <person name="Knapp D.G."/>
            <person name="Nemeth J.B."/>
            <person name="Barry K."/>
            <person name="Hainaut M."/>
            <person name="Henrissat B."/>
            <person name="Johnson J."/>
            <person name="Kuo A."/>
            <person name="Lim J.H.P."/>
            <person name="Lipzen A."/>
            <person name="Nolan M."/>
            <person name="Ohm R.A."/>
            <person name="Tamas L."/>
            <person name="Grigoriev I.V."/>
            <person name="Spatafora J.W."/>
            <person name="Nagy L.G."/>
            <person name="Kovacs G.M."/>
        </authorList>
    </citation>
    <scope>NUCLEOTIDE SEQUENCE [LARGE SCALE GENOMIC DNA]</scope>
    <source>
        <strain evidence="2 3">DSE2036</strain>
    </source>
</reference>
<name>A0A2V1E3R5_9PLEO</name>
<organism evidence="2 3">
    <name type="scientific">Periconia macrospinosa</name>
    <dbReference type="NCBI Taxonomy" id="97972"/>
    <lineage>
        <taxon>Eukaryota</taxon>
        <taxon>Fungi</taxon>
        <taxon>Dikarya</taxon>
        <taxon>Ascomycota</taxon>
        <taxon>Pezizomycotina</taxon>
        <taxon>Dothideomycetes</taxon>
        <taxon>Pleosporomycetidae</taxon>
        <taxon>Pleosporales</taxon>
        <taxon>Massarineae</taxon>
        <taxon>Periconiaceae</taxon>
        <taxon>Periconia</taxon>
    </lineage>
</organism>
<keyword evidence="3" id="KW-1185">Reference proteome</keyword>
<sequence>MCGLASSPLITLQSLGPLGLAPTPTLLLCSVPCHCQLPQATTGHSEHCYRQLPAEPARGSRPGTPAQHRAAKGKGSVGKGPPASPFSSRVHCAHGPILPSSPICHHQLERLKLVVPRACVRACIHSFIHSNAFLAVQCKRSWAGGDSPPPLANVHCPLHFPPSTVHHPPSTTIHRRLCSHLSYPKQS</sequence>
<dbReference type="EMBL" id="KZ805315">
    <property type="protein sequence ID" value="PVI05188.1"/>
    <property type="molecule type" value="Genomic_DNA"/>
</dbReference>
<evidence type="ECO:0000256" key="1">
    <source>
        <dbReference type="SAM" id="MobiDB-lite"/>
    </source>
</evidence>
<evidence type="ECO:0000313" key="2">
    <source>
        <dbReference type="EMBL" id="PVI05188.1"/>
    </source>
</evidence>
<dbReference type="Proteomes" id="UP000244855">
    <property type="component" value="Unassembled WGS sequence"/>
</dbReference>
<dbReference type="AlphaFoldDB" id="A0A2V1E3R5"/>
<feature type="region of interest" description="Disordered" evidence="1">
    <location>
        <begin position="54"/>
        <end position="87"/>
    </location>
</feature>
<accession>A0A2V1E3R5</accession>